<evidence type="ECO:0000313" key="3">
    <source>
        <dbReference type="Proteomes" id="UP000813824"/>
    </source>
</evidence>
<feature type="region of interest" description="Disordered" evidence="1">
    <location>
        <begin position="278"/>
        <end position="358"/>
    </location>
</feature>
<organism evidence="2 3">
    <name type="scientific">Cristinia sonorae</name>
    <dbReference type="NCBI Taxonomy" id="1940300"/>
    <lineage>
        <taxon>Eukaryota</taxon>
        <taxon>Fungi</taxon>
        <taxon>Dikarya</taxon>
        <taxon>Basidiomycota</taxon>
        <taxon>Agaricomycotina</taxon>
        <taxon>Agaricomycetes</taxon>
        <taxon>Agaricomycetidae</taxon>
        <taxon>Agaricales</taxon>
        <taxon>Pleurotineae</taxon>
        <taxon>Stephanosporaceae</taxon>
        <taxon>Cristinia</taxon>
    </lineage>
</organism>
<dbReference type="Proteomes" id="UP000813824">
    <property type="component" value="Unassembled WGS sequence"/>
</dbReference>
<evidence type="ECO:0000256" key="1">
    <source>
        <dbReference type="SAM" id="MobiDB-lite"/>
    </source>
</evidence>
<keyword evidence="3" id="KW-1185">Reference proteome</keyword>
<reference evidence="2" key="1">
    <citation type="journal article" date="2021" name="New Phytol.">
        <title>Evolutionary innovations through gain and loss of genes in the ectomycorrhizal Boletales.</title>
        <authorList>
            <person name="Wu G."/>
            <person name="Miyauchi S."/>
            <person name="Morin E."/>
            <person name="Kuo A."/>
            <person name="Drula E."/>
            <person name="Varga T."/>
            <person name="Kohler A."/>
            <person name="Feng B."/>
            <person name="Cao Y."/>
            <person name="Lipzen A."/>
            <person name="Daum C."/>
            <person name="Hundley H."/>
            <person name="Pangilinan J."/>
            <person name="Johnson J."/>
            <person name="Barry K."/>
            <person name="LaButti K."/>
            <person name="Ng V."/>
            <person name="Ahrendt S."/>
            <person name="Min B."/>
            <person name="Choi I.G."/>
            <person name="Park H."/>
            <person name="Plett J.M."/>
            <person name="Magnuson J."/>
            <person name="Spatafora J.W."/>
            <person name="Nagy L.G."/>
            <person name="Henrissat B."/>
            <person name="Grigoriev I.V."/>
            <person name="Yang Z.L."/>
            <person name="Xu J."/>
            <person name="Martin F.M."/>
        </authorList>
    </citation>
    <scope>NUCLEOTIDE SEQUENCE</scope>
    <source>
        <strain evidence="2">KKN 215</strain>
    </source>
</reference>
<evidence type="ECO:0000313" key="2">
    <source>
        <dbReference type="EMBL" id="KAH8102089.1"/>
    </source>
</evidence>
<name>A0A8K0XR78_9AGAR</name>
<proteinExistence type="predicted"/>
<sequence>MSTSKAEPETTAASGSTIAGTTFNTDVFYNILLFSGTKTHDLTWLWTSCREVSRAFKDATERVFITRHLKYTNLSTDIGMARDSGYNKVALCARFTFSRLDPTDRTRAIFCDDEVVADEYHEMMTSALKDRFGAGLSVRKPRVIIKIRHEANDTHIPGFTANWKKLEVSCDWMGMMSEWFKEEKEHSRRLRNAVEEVKADVDARGLRGIIGPFELMKTFFNSYQGLRKEIRAERIRRNVRREWEKDGGEKVLEEWDPPGPDEAGYKELNDARVLFGWEEPLSDEEDEDDEKEPEGMTEDNEDSEDCAEYDDEDGDYDEDDESLEDNKGDDDDEVQGPQKDAGHQAGGEEIPETGVLIH</sequence>
<dbReference type="OrthoDB" id="2967395at2759"/>
<protein>
    <submittedName>
        <fullName evidence="2">Uncharacterized protein</fullName>
    </submittedName>
</protein>
<accession>A0A8K0XR78</accession>
<comment type="caution">
    <text evidence="2">The sequence shown here is derived from an EMBL/GenBank/DDBJ whole genome shotgun (WGS) entry which is preliminary data.</text>
</comment>
<dbReference type="EMBL" id="JAEVFJ010000010">
    <property type="protein sequence ID" value="KAH8102089.1"/>
    <property type="molecule type" value="Genomic_DNA"/>
</dbReference>
<gene>
    <name evidence="2" type="ORF">BXZ70DRAFT_1006712</name>
</gene>
<dbReference type="AlphaFoldDB" id="A0A8K0XR78"/>
<feature type="compositionally biased region" description="Acidic residues" evidence="1">
    <location>
        <begin position="280"/>
        <end position="334"/>
    </location>
</feature>